<keyword evidence="2" id="KW-1185">Reference proteome</keyword>
<protein>
    <submittedName>
        <fullName evidence="1">Uncharacterized protein</fullName>
    </submittedName>
</protein>
<accession>A0A6G0THN0</accession>
<dbReference type="Proteomes" id="UP000475862">
    <property type="component" value="Unassembled WGS sequence"/>
</dbReference>
<dbReference type="EMBL" id="VYZN01000037">
    <property type="protein sequence ID" value="KAE9532945.1"/>
    <property type="molecule type" value="Genomic_DNA"/>
</dbReference>
<organism evidence="1 2">
    <name type="scientific">Aphis glycines</name>
    <name type="common">Soybean aphid</name>
    <dbReference type="NCBI Taxonomy" id="307491"/>
    <lineage>
        <taxon>Eukaryota</taxon>
        <taxon>Metazoa</taxon>
        <taxon>Ecdysozoa</taxon>
        <taxon>Arthropoda</taxon>
        <taxon>Hexapoda</taxon>
        <taxon>Insecta</taxon>
        <taxon>Pterygota</taxon>
        <taxon>Neoptera</taxon>
        <taxon>Paraneoptera</taxon>
        <taxon>Hemiptera</taxon>
        <taxon>Sternorrhyncha</taxon>
        <taxon>Aphidomorpha</taxon>
        <taxon>Aphidoidea</taxon>
        <taxon>Aphididae</taxon>
        <taxon>Aphidini</taxon>
        <taxon>Aphis</taxon>
        <taxon>Aphis</taxon>
    </lineage>
</organism>
<sequence>MSNFLASWYNRSSSQEGFIFLRSSHNILCSLNSDITLWFHLKSPLKLKTEVFLLFQKLMTDRKNNTVVKSKHSLLRPESNTTMIKHTVPSLTTLHSFVACLTLGKYDFPLGPNCLLSFPLENVRKERAVISFEPYNNEASMKLTGKRLIIFTCLTGFMSQPKSAVSAARGVEKHRLFGLSGSSCGIIIYTSEGLSTLGNKVVRIFLAFGNCLPDFALLDCPQIGNNKLLQLPFMVLYLAVGSHTGLGKHRSAKSMS</sequence>
<evidence type="ECO:0000313" key="1">
    <source>
        <dbReference type="EMBL" id="KAE9532945.1"/>
    </source>
</evidence>
<reference evidence="1 2" key="1">
    <citation type="submission" date="2019-08" db="EMBL/GenBank/DDBJ databases">
        <title>The genome of the soybean aphid Biotype 1, its phylome, world population structure and adaptation to the North American continent.</title>
        <authorList>
            <person name="Giordano R."/>
            <person name="Donthu R.K."/>
            <person name="Hernandez A.G."/>
            <person name="Wright C.L."/>
            <person name="Zimin A.V."/>
        </authorList>
    </citation>
    <scope>NUCLEOTIDE SEQUENCE [LARGE SCALE GENOMIC DNA]</scope>
    <source>
        <tissue evidence="1">Whole aphids</tissue>
    </source>
</reference>
<name>A0A6G0THN0_APHGL</name>
<proteinExistence type="predicted"/>
<comment type="caution">
    <text evidence="1">The sequence shown here is derived from an EMBL/GenBank/DDBJ whole genome shotgun (WGS) entry which is preliminary data.</text>
</comment>
<gene>
    <name evidence="1" type="ORF">AGLY_009373</name>
</gene>
<dbReference type="AlphaFoldDB" id="A0A6G0THN0"/>
<evidence type="ECO:0000313" key="2">
    <source>
        <dbReference type="Proteomes" id="UP000475862"/>
    </source>
</evidence>